<dbReference type="InterPro" id="IPR027791">
    <property type="entry name" value="Galactosyl_T_C"/>
</dbReference>
<dbReference type="InterPro" id="IPR029044">
    <property type="entry name" value="Nucleotide-diphossugar_trans"/>
</dbReference>
<proteinExistence type="predicted"/>
<evidence type="ECO:0000313" key="5">
    <source>
        <dbReference type="Proteomes" id="UP000823405"/>
    </source>
</evidence>
<dbReference type="Proteomes" id="UP000823405">
    <property type="component" value="Unassembled WGS sequence"/>
</dbReference>
<dbReference type="PANTHER" id="PTHR43630">
    <property type="entry name" value="POLY-BETA-1,6-N-ACETYL-D-GLUCOSAMINE SYNTHASE"/>
    <property type="match status" value="1"/>
</dbReference>
<dbReference type="SUPFAM" id="SSF53448">
    <property type="entry name" value="Nucleotide-diphospho-sugar transferases"/>
    <property type="match status" value="2"/>
</dbReference>
<accession>A0A9P6RRG4</accession>
<evidence type="ECO:0000313" key="4">
    <source>
        <dbReference type="EMBL" id="KAG0323229.1"/>
    </source>
</evidence>
<evidence type="ECO:0000259" key="2">
    <source>
        <dbReference type="Pfam" id="PF00535"/>
    </source>
</evidence>
<organism evidence="4 5">
    <name type="scientific">Linnemannia gamsii</name>
    <dbReference type="NCBI Taxonomy" id="64522"/>
    <lineage>
        <taxon>Eukaryota</taxon>
        <taxon>Fungi</taxon>
        <taxon>Fungi incertae sedis</taxon>
        <taxon>Mucoromycota</taxon>
        <taxon>Mortierellomycotina</taxon>
        <taxon>Mortierellomycetes</taxon>
        <taxon>Mortierellales</taxon>
        <taxon>Mortierellaceae</taxon>
        <taxon>Linnemannia</taxon>
    </lineage>
</organism>
<dbReference type="Gene3D" id="3.90.550.10">
    <property type="entry name" value="Spore Coat Polysaccharide Biosynthesis Protein SpsA, Chain A"/>
    <property type="match status" value="2"/>
</dbReference>
<protein>
    <recommendedName>
        <fullName evidence="6">Glycosyltransferase</fullName>
    </recommendedName>
</protein>
<name>A0A9P6RRG4_9FUNG</name>
<dbReference type="Pfam" id="PF00535">
    <property type="entry name" value="Glycos_transf_2"/>
    <property type="match status" value="2"/>
</dbReference>
<keyword evidence="1" id="KW-0808">Transferase</keyword>
<sequence length="490" mass="55083">MNEAHDIGDCLESVRHWADEIIVFDSGSTDGTPALCRELGARVFETDWPGDGPQKNRALAQAHSDWVLCLDADERATPELRAEIDFILTNGTPHAGFSTPRRSSFCGRFMKHSGWWPDRIQRLFKRDRARFTDVSVHPSLILDGTLGKFNSPIIHFSIPDIKEALDKMNAYSSAGAQILFERGKRASLSQAIGHGLWAFIRTYLIQLGFLDAKMARANFLISVIVSTYNRPDALALVLAQCLAQTDTNYEVIVADDGSGEPTRTVIQVAANQTDLAVSHVWQPDQGFRAAAIRNQGIAQARGEYLIFLDGDCVPQGDFIARHRALAETGWMVTGSRILLNEALTSDLLTQRLSLTQANLRFWVRQRCAQRSNKLLPLFIKLPDFAQRRVNGFKWRGIKSCNLAAWTVDVHAINGFDEAFSGWGHEDADFVARLYNAGVRRKKGFYATEVLHLWHQEQPRDNASLNYQRVLEVLQSKRIWARHGLDQALTN</sequence>
<dbReference type="Pfam" id="PF02709">
    <property type="entry name" value="Glyco_transf_7C"/>
    <property type="match status" value="1"/>
</dbReference>
<dbReference type="OrthoDB" id="9876900at2759"/>
<dbReference type="AlphaFoldDB" id="A0A9P6RRG4"/>
<keyword evidence="5" id="KW-1185">Reference proteome</keyword>
<dbReference type="CDD" id="cd02511">
    <property type="entry name" value="Beta4Glucosyltransferase"/>
    <property type="match status" value="1"/>
</dbReference>
<dbReference type="GO" id="GO:0016757">
    <property type="term" value="F:glycosyltransferase activity"/>
    <property type="evidence" value="ECO:0007669"/>
    <property type="project" value="UniProtKB-KW"/>
</dbReference>
<dbReference type="CDD" id="cd06420">
    <property type="entry name" value="GT2_Chondriotin_Pol_N"/>
    <property type="match status" value="1"/>
</dbReference>
<dbReference type="PANTHER" id="PTHR43630:SF2">
    <property type="entry name" value="GLYCOSYLTRANSFERASE"/>
    <property type="match status" value="1"/>
</dbReference>
<evidence type="ECO:0008006" key="6">
    <source>
        <dbReference type="Google" id="ProtNLM"/>
    </source>
</evidence>
<feature type="domain" description="Glycosyltransferase 2-like" evidence="2">
    <location>
        <begin position="222"/>
        <end position="351"/>
    </location>
</feature>
<feature type="domain" description="Glycosyltransferase 2-like" evidence="2">
    <location>
        <begin position="2"/>
        <end position="126"/>
    </location>
</feature>
<evidence type="ECO:0000256" key="1">
    <source>
        <dbReference type="ARBA" id="ARBA00022679"/>
    </source>
</evidence>
<reference evidence="4" key="1">
    <citation type="journal article" date="2020" name="Fungal Divers.">
        <title>Resolving the Mortierellaceae phylogeny through synthesis of multi-gene phylogenetics and phylogenomics.</title>
        <authorList>
            <person name="Vandepol N."/>
            <person name="Liber J."/>
            <person name="Desiro A."/>
            <person name="Na H."/>
            <person name="Kennedy M."/>
            <person name="Barry K."/>
            <person name="Grigoriev I.V."/>
            <person name="Miller A.N."/>
            <person name="O'Donnell K."/>
            <person name="Stajich J.E."/>
            <person name="Bonito G."/>
        </authorList>
    </citation>
    <scope>NUCLEOTIDE SEQUENCE</scope>
    <source>
        <strain evidence="4">NVP60</strain>
    </source>
</reference>
<gene>
    <name evidence="4" type="ORF">BGZ97_011761</name>
</gene>
<comment type="caution">
    <text evidence="4">The sequence shown here is derived from an EMBL/GenBank/DDBJ whole genome shotgun (WGS) entry which is preliminary data.</text>
</comment>
<evidence type="ECO:0000259" key="3">
    <source>
        <dbReference type="Pfam" id="PF02709"/>
    </source>
</evidence>
<feature type="domain" description="Galactosyltransferase C-terminal" evidence="3">
    <location>
        <begin position="393"/>
        <end position="439"/>
    </location>
</feature>
<dbReference type="EMBL" id="JAAAIN010000007">
    <property type="protein sequence ID" value="KAG0323229.1"/>
    <property type="molecule type" value="Genomic_DNA"/>
</dbReference>
<dbReference type="InterPro" id="IPR001173">
    <property type="entry name" value="Glyco_trans_2-like"/>
</dbReference>